<dbReference type="EC" id="1.7.1.17" evidence="6"/>
<dbReference type="KEGG" id="ebla:JGUZn3_20280"/>
<dbReference type="Gene3D" id="3.40.50.360">
    <property type="match status" value="1"/>
</dbReference>
<evidence type="ECO:0000256" key="4">
    <source>
        <dbReference type="ARBA" id="ARBA00023027"/>
    </source>
</evidence>
<comment type="cofactor">
    <cofactor evidence="6">
        <name>FMN</name>
        <dbReference type="ChEBI" id="CHEBI:58210"/>
    </cofactor>
    <text evidence="6">Binds 1 FMN per subunit.</text>
</comment>
<evidence type="ECO:0000313" key="9">
    <source>
        <dbReference type="Proteomes" id="UP000516349"/>
    </source>
</evidence>
<keyword evidence="4 6" id="KW-0520">NAD</keyword>
<keyword evidence="3 6" id="KW-0560">Oxidoreductase</keyword>
<protein>
    <recommendedName>
        <fullName evidence="6">FMN dependent NADH:quinone oxidoreductase</fullName>
        <ecNumber evidence="6">1.6.5.-</ecNumber>
    </recommendedName>
    <alternativeName>
        <fullName evidence="6">Azo-dye reductase</fullName>
    </alternativeName>
    <alternativeName>
        <fullName evidence="6">FMN-dependent NADH-azo compound oxidoreductase</fullName>
    </alternativeName>
    <alternativeName>
        <fullName evidence="6">FMN-dependent NADH-azoreductase</fullName>
        <ecNumber evidence="6">1.7.1.17</ecNumber>
    </alternativeName>
</protein>
<dbReference type="InterPro" id="IPR003680">
    <property type="entry name" value="Flavodoxin_fold"/>
</dbReference>
<evidence type="ECO:0000256" key="1">
    <source>
        <dbReference type="ARBA" id="ARBA00022630"/>
    </source>
</evidence>
<dbReference type="Proteomes" id="UP000516349">
    <property type="component" value="Chromosome"/>
</dbReference>
<feature type="binding site" evidence="6">
    <location>
        <begin position="16"/>
        <end position="18"/>
    </location>
    <ligand>
        <name>FMN</name>
        <dbReference type="ChEBI" id="CHEBI:58210"/>
    </ligand>
</feature>
<dbReference type="Pfam" id="PF02525">
    <property type="entry name" value="Flavodoxin_2"/>
    <property type="match status" value="1"/>
</dbReference>
<gene>
    <name evidence="6 8" type="primary">azoR</name>
    <name evidence="8" type="ORF">JGUZn3_20280</name>
</gene>
<dbReference type="InterPro" id="IPR029039">
    <property type="entry name" value="Flavoprotein-like_sf"/>
</dbReference>
<keyword evidence="2 6" id="KW-0288">FMN</keyword>
<dbReference type="GO" id="GO:0016652">
    <property type="term" value="F:oxidoreductase activity, acting on NAD(P)H as acceptor"/>
    <property type="evidence" value="ECO:0007669"/>
    <property type="project" value="UniProtKB-UniRule"/>
</dbReference>
<comment type="similarity">
    <text evidence="6">Belongs to the azoreductase type 1 family.</text>
</comment>
<dbReference type="GO" id="GO:0016655">
    <property type="term" value="F:oxidoreductase activity, acting on NAD(P)H, quinone or similar compound as acceptor"/>
    <property type="evidence" value="ECO:0007669"/>
    <property type="project" value="InterPro"/>
</dbReference>
<keyword evidence="1 6" id="KW-0285">Flavoprotein</keyword>
<comment type="function">
    <text evidence="6">Also exhibits azoreductase activity. Catalyzes the reductive cleavage of the azo bond in aromatic azo compounds to the corresponding amines.</text>
</comment>
<comment type="caution">
    <text evidence="6">Lacks conserved residue(s) required for the propagation of feature annotation.</text>
</comment>
<sequence length="212" mass="24241">MKIFHIDASSKFHQWSNSRLLGKYFLERLHEKQPQIIIDYIDVTEDVQPHVTAEYAQAIYTLEAERTEQMRQVLKHSDAMCKRVLQADALVCAMPMYNWTIPSTFKTFIDCITRMGMTYDAKPGERSQGKLSDKKVLFITTRGADLRPGGLYEGMDAMTPVLKNSFLFLGIEEQKFVNAQPLQFADQAARVAALLRAKKELDQVAIEWSLST</sequence>
<dbReference type="EC" id="1.6.5.-" evidence="6"/>
<dbReference type="GO" id="GO:0009055">
    <property type="term" value="F:electron transfer activity"/>
    <property type="evidence" value="ECO:0007669"/>
    <property type="project" value="UniProtKB-UniRule"/>
</dbReference>
<evidence type="ECO:0000256" key="3">
    <source>
        <dbReference type="ARBA" id="ARBA00023002"/>
    </source>
</evidence>
<reference evidence="8 9" key="1">
    <citation type="submission" date="2020-08" db="EMBL/GenBank/DDBJ databases">
        <title>Complete genome sequence of Entomobacter blattae G55GP.</title>
        <authorList>
            <person name="Poehlein A."/>
            <person name="Guzman J."/>
            <person name="Daniel R."/>
            <person name="Vilcinskas A."/>
        </authorList>
    </citation>
    <scope>NUCLEOTIDE SEQUENCE [LARGE SCALE GENOMIC DNA]</scope>
    <source>
        <strain evidence="8 9">G55GP</strain>
    </source>
</reference>
<feature type="binding site" evidence="6">
    <location>
        <position position="9"/>
    </location>
    <ligand>
        <name>FMN</name>
        <dbReference type="ChEBI" id="CHEBI:58210"/>
    </ligand>
</feature>
<evidence type="ECO:0000256" key="2">
    <source>
        <dbReference type="ARBA" id="ARBA00022643"/>
    </source>
</evidence>
<accession>A0A7H1NTX3</accession>
<dbReference type="RefSeq" id="WP_203413414.1">
    <property type="nucleotide sequence ID" value="NZ_CP060244.1"/>
</dbReference>
<evidence type="ECO:0000259" key="7">
    <source>
        <dbReference type="Pfam" id="PF02525"/>
    </source>
</evidence>
<proteinExistence type="inferred from homology"/>
<dbReference type="InterPro" id="IPR050104">
    <property type="entry name" value="FMN-dep_NADH:Q_OxRdtase_AzoR1"/>
</dbReference>
<dbReference type="SUPFAM" id="SSF52218">
    <property type="entry name" value="Flavoproteins"/>
    <property type="match status" value="1"/>
</dbReference>
<evidence type="ECO:0000256" key="6">
    <source>
        <dbReference type="HAMAP-Rule" id="MF_01216"/>
    </source>
</evidence>
<name>A0A7H1NTX3_9PROT</name>
<comment type="function">
    <text evidence="6">Quinone reductase that provides resistance to thiol-specific stress caused by electrophilic quinones.</text>
</comment>
<evidence type="ECO:0000313" key="8">
    <source>
        <dbReference type="EMBL" id="QNT79233.1"/>
    </source>
</evidence>
<dbReference type="InterPro" id="IPR023048">
    <property type="entry name" value="NADH:quinone_OxRdtase_FMN_depd"/>
</dbReference>
<dbReference type="EMBL" id="CP060244">
    <property type="protein sequence ID" value="QNT79233.1"/>
    <property type="molecule type" value="Genomic_DNA"/>
</dbReference>
<comment type="catalytic activity">
    <reaction evidence="5">
        <text>N,N-dimethyl-1,4-phenylenediamine + anthranilate + 2 NAD(+) = 2-(4-dimethylaminophenyl)diazenylbenzoate + 2 NADH + 2 H(+)</text>
        <dbReference type="Rhea" id="RHEA:55872"/>
        <dbReference type="ChEBI" id="CHEBI:15378"/>
        <dbReference type="ChEBI" id="CHEBI:15783"/>
        <dbReference type="ChEBI" id="CHEBI:16567"/>
        <dbReference type="ChEBI" id="CHEBI:57540"/>
        <dbReference type="ChEBI" id="CHEBI:57945"/>
        <dbReference type="ChEBI" id="CHEBI:71579"/>
        <dbReference type="EC" id="1.7.1.17"/>
    </reaction>
    <physiologicalReaction direction="right-to-left" evidence="5">
        <dbReference type="Rhea" id="RHEA:55874"/>
    </physiologicalReaction>
</comment>
<feature type="domain" description="Flavodoxin-like fold" evidence="7">
    <location>
        <begin position="1"/>
        <end position="198"/>
    </location>
</feature>
<comment type="subunit">
    <text evidence="6">Homodimer.</text>
</comment>
<comment type="catalytic activity">
    <reaction evidence="6">
        <text>2 a quinone + NADH + H(+) = 2 a 1,4-benzosemiquinone + NAD(+)</text>
        <dbReference type="Rhea" id="RHEA:65952"/>
        <dbReference type="ChEBI" id="CHEBI:15378"/>
        <dbReference type="ChEBI" id="CHEBI:57540"/>
        <dbReference type="ChEBI" id="CHEBI:57945"/>
        <dbReference type="ChEBI" id="CHEBI:132124"/>
        <dbReference type="ChEBI" id="CHEBI:134225"/>
    </reaction>
</comment>
<dbReference type="HAMAP" id="MF_01216">
    <property type="entry name" value="Azoreductase_type1"/>
    <property type="match status" value="1"/>
</dbReference>
<keyword evidence="9" id="KW-1185">Reference proteome</keyword>
<organism evidence="8 9">
    <name type="scientific">Entomobacter blattae</name>
    <dbReference type="NCBI Taxonomy" id="2762277"/>
    <lineage>
        <taxon>Bacteria</taxon>
        <taxon>Pseudomonadati</taxon>
        <taxon>Pseudomonadota</taxon>
        <taxon>Alphaproteobacteria</taxon>
        <taxon>Acetobacterales</taxon>
        <taxon>Acetobacteraceae</taxon>
        <taxon>Entomobacter</taxon>
    </lineage>
</organism>
<dbReference type="PANTHER" id="PTHR43741:SF4">
    <property type="entry name" value="FMN-DEPENDENT NADH:QUINONE OXIDOREDUCTASE"/>
    <property type="match status" value="1"/>
</dbReference>
<dbReference type="GO" id="GO:0010181">
    <property type="term" value="F:FMN binding"/>
    <property type="evidence" value="ECO:0007669"/>
    <property type="project" value="UniProtKB-UniRule"/>
</dbReference>
<dbReference type="AlphaFoldDB" id="A0A7H1NTX3"/>
<dbReference type="PANTHER" id="PTHR43741">
    <property type="entry name" value="FMN-DEPENDENT NADH-AZOREDUCTASE 1"/>
    <property type="match status" value="1"/>
</dbReference>
<evidence type="ECO:0000256" key="5">
    <source>
        <dbReference type="ARBA" id="ARBA00048542"/>
    </source>
</evidence>